<feature type="region of interest" description="Disordered" evidence="1">
    <location>
        <begin position="1"/>
        <end position="27"/>
    </location>
</feature>
<proteinExistence type="predicted"/>
<feature type="compositionally biased region" description="Polar residues" evidence="1">
    <location>
        <begin position="1"/>
        <end position="23"/>
    </location>
</feature>
<gene>
    <name evidence="2" type="ORF">FEM01_06335</name>
</gene>
<organism evidence="2 3">
    <name type="scientific">Pseudomonas mosselii</name>
    <dbReference type="NCBI Taxonomy" id="78327"/>
    <lineage>
        <taxon>Bacteria</taxon>
        <taxon>Pseudomonadati</taxon>
        <taxon>Pseudomonadota</taxon>
        <taxon>Gammaproteobacteria</taxon>
        <taxon>Pseudomonadales</taxon>
        <taxon>Pseudomonadaceae</taxon>
        <taxon>Pseudomonas</taxon>
    </lineage>
</organism>
<dbReference type="Proteomes" id="UP000309819">
    <property type="component" value="Unassembled WGS sequence"/>
</dbReference>
<dbReference type="RefSeq" id="WP_138218443.1">
    <property type="nucleotide sequence ID" value="NZ_VAUO01000002.1"/>
</dbReference>
<keyword evidence="3" id="KW-1185">Reference proteome</keyword>
<name>A0A5R8ZBF9_9PSED</name>
<evidence type="ECO:0000256" key="1">
    <source>
        <dbReference type="SAM" id="MobiDB-lite"/>
    </source>
</evidence>
<feature type="compositionally biased region" description="Polar residues" evidence="1">
    <location>
        <begin position="103"/>
        <end position="112"/>
    </location>
</feature>
<accession>A0A5R8ZBF9</accession>
<sequence>MDVVNNLSASQAKPTSVSQSTAIQDEGLVSKNVAASAKTAGTADSANISPLAQLLSDAAARAAKRDASTDRSGLKAIAEQVTRAIHSPAFEQSKTARDAQIPASDNPQRLEQAQQATSFLNNKGSNPFTGLSMEQLSLIVYDDSGAFTTNERRAALLETGAQEEAWSRAVSQKLMDEYNRDGHMSPETIQGVLDYYKALPPILEAQLPDEYEQDLNKLIDYAEKQQSSSKDQLQSLLDLVLAQRLERSDKTATKDA</sequence>
<protein>
    <submittedName>
        <fullName evidence="2">Uncharacterized protein</fullName>
    </submittedName>
</protein>
<dbReference type="AlphaFoldDB" id="A0A5R8ZBF9"/>
<evidence type="ECO:0000313" key="2">
    <source>
        <dbReference type="EMBL" id="TLP63102.1"/>
    </source>
</evidence>
<comment type="caution">
    <text evidence="2">The sequence shown here is derived from an EMBL/GenBank/DDBJ whole genome shotgun (WGS) entry which is preliminary data.</text>
</comment>
<dbReference type="OrthoDB" id="6282430at2"/>
<dbReference type="EMBL" id="VAUO01000002">
    <property type="protein sequence ID" value="TLP63102.1"/>
    <property type="molecule type" value="Genomic_DNA"/>
</dbReference>
<reference evidence="2 3" key="1">
    <citation type="submission" date="2019-05" db="EMBL/GenBank/DDBJ databases">
        <title>Pseudomonas sp. SC006 isolated from lettuce that can produce HBGAs.</title>
        <authorList>
            <person name="Wang D."/>
            <person name="Liao N."/>
            <person name="Liu D."/>
            <person name="Zhang Z."/>
            <person name="Zou S."/>
        </authorList>
    </citation>
    <scope>NUCLEOTIDE SEQUENCE [LARGE SCALE GENOMIC DNA]</scope>
    <source>
        <strain evidence="2 3">SC006</strain>
    </source>
</reference>
<feature type="region of interest" description="Disordered" evidence="1">
    <location>
        <begin position="89"/>
        <end position="112"/>
    </location>
</feature>
<evidence type="ECO:0000313" key="3">
    <source>
        <dbReference type="Proteomes" id="UP000309819"/>
    </source>
</evidence>